<dbReference type="Proteomes" id="UP001054945">
    <property type="component" value="Unassembled WGS sequence"/>
</dbReference>
<comment type="caution">
    <text evidence="1">The sequence shown here is derived from an EMBL/GenBank/DDBJ whole genome shotgun (WGS) entry which is preliminary data.</text>
</comment>
<accession>A0AAV4WWX4</accession>
<dbReference type="AlphaFoldDB" id="A0AAV4WWX4"/>
<sequence length="98" mass="11525">MTGSFEWVFLTSQPCARRFHDDEKWRRAGHCVTEHSATYAPLRKSGRLSGCGVPFVRGTPRLPHHCSKRAFPLFCNLTIVWQEKKNNYKKENYDRLRN</sequence>
<name>A0AAV4WWX4_CAEEX</name>
<keyword evidence="2" id="KW-1185">Reference proteome</keyword>
<organism evidence="1 2">
    <name type="scientific">Caerostris extrusa</name>
    <name type="common">Bark spider</name>
    <name type="synonym">Caerostris bankana</name>
    <dbReference type="NCBI Taxonomy" id="172846"/>
    <lineage>
        <taxon>Eukaryota</taxon>
        <taxon>Metazoa</taxon>
        <taxon>Ecdysozoa</taxon>
        <taxon>Arthropoda</taxon>
        <taxon>Chelicerata</taxon>
        <taxon>Arachnida</taxon>
        <taxon>Araneae</taxon>
        <taxon>Araneomorphae</taxon>
        <taxon>Entelegynae</taxon>
        <taxon>Araneoidea</taxon>
        <taxon>Araneidae</taxon>
        <taxon>Caerostris</taxon>
    </lineage>
</organism>
<proteinExistence type="predicted"/>
<evidence type="ECO:0000313" key="1">
    <source>
        <dbReference type="EMBL" id="GIY87385.1"/>
    </source>
</evidence>
<protein>
    <submittedName>
        <fullName evidence="1">Uncharacterized protein</fullName>
    </submittedName>
</protein>
<evidence type="ECO:0000313" key="2">
    <source>
        <dbReference type="Proteomes" id="UP001054945"/>
    </source>
</evidence>
<reference evidence="1 2" key="1">
    <citation type="submission" date="2021-06" db="EMBL/GenBank/DDBJ databases">
        <title>Caerostris extrusa draft genome.</title>
        <authorList>
            <person name="Kono N."/>
            <person name="Arakawa K."/>
        </authorList>
    </citation>
    <scope>NUCLEOTIDE SEQUENCE [LARGE SCALE GENOMIC DNA]</scope>
</reference>
<dbReference type="EMBL" id="BPLR01016934">
    <property type="protein sequence ID" value="GIY87385.1"/>
    <property type="molecule type" value="Genomic_DNA"/>
</dbReference>
<gene>
    <name evidence="1" type="ORF">CEXT_809791</name>
</gene>